<keyword evidence="2" id="KW-0418">Kinase</keyword>
<dbReference type="SUPFAM" id="SSF53067">
    <property type="entry name" value="Actin-like ATPase domain"/>
    <property type="match status" value="1"/>
</dbReference>
<dbReference type="InterPro" id="IPR043129">
    <property type="entry name" value="ATPase_NBD"/>
</dbReference>
<proteinExistence type="inferred from homology"/>
<dbReference type="GO" id="GO:0016301">
    <property type="term" value="F:kinase activity"/>
    <property type="evidence" value="ECO:0007669"/>
    <property type="project" value="UniProtKB-KW"/>
</dbReference>
<reference evidence="2 3" key="1">
    <citation type="submission" date="2019-06" db="EMBL/GenBank/DDBJ databases">
        <title>Sequencing the genomes of 1000 actinobacteria strains.</title>
        <authorList>
            <person name="Klenk H.-P."/>
        </authorList>
    </citation>
    <scope>NUCLEOTIDE SEQUENCE [LARGE SCALE GENOMIC DNA]</scope>
    <source>
        <strain evidence="2 3">DSM 25218</strain>
    </source>
</reference>
<dbReference type="PANTHER" id="PTHR18964">
    <property type="entry name" value="ROK (REPRESSOR, ORF, KINASE) FAMILY"/>
    <property type="match status" value="1"/>
</dbReference>
<evidence type="ECO:0000313" key="2">
    <source>
        <dbReference type="EMBL" id="TQL67002.1"/>
    </source>
</evidence>
<evidence type="ECO:0000256" key="1">
    <source>
        <dbReference type="ARBA" id="ARBA00006479"/>
    </source>
</evidence>
<keyword evidence="3" id="KW-1185">Reference proteome</keyword>
<protein>
    <submittedName>
        <fullName evidence="2">Glucokinase</fullName>
    </submittedName>
</protein>
<dbReference type="InterPro" id="IPR000600">
    <property type="entry name" value="ROK"/>
</dbReference>
<comment type="similarity">
    <text evidence="1">Belongs to the ROK (NagC/XylR) family.</text>
</comment>
<comment type="caution">
    <text evidence="2">The sequence shown here is derived from an EMBL/GenBank/DDBJ whole genome shotgun (WGS) entry which is preliminary data.</text>
</comment>
<dbReference type="Pfam" id="PF00480">
    <property type="entry name" value="ROK"/>
    <property type="match status" value="1"/>
</dbReference>
<dbReference type="PANTHER" id="PTHR18964:SF149">
    <property type="entry name" value="BIFUNCTIONAL UDP-N-ACETYLGLUCOSAMINE 2-EPIMERASE_N-ACETYLMANNOSAMINE KINASE"/>
    <property type="match status" value="1"/>
</dbReference>
<name>A0A543A336_9ACTN</name>
<keyword evidence="2" id="KW-0808">Transferase</keyword>
<dbReference type="EMBL" id="VFOV01000001">
    <property type="protein sequence ID" value="TQL67002.1"/>
    <property type="molecule type" value="Genomic_DNA"/>
</dbReference>
<gene>
    <name evidence="2" type="ORF">FB381_0873</name>
</gene>
<accession>A0A543A336</accession>
<evidence type="ECO:0000313" key="3">
    <source>
        <dbReference type="Proteomes" id="UP000320209"/>
    </source>
</evidence>
<sequence>MPPTVAAVDVGGTAIKYGILRDGILEPRAEIATPLRGPDTAREVVDVVAEAVADLRRQSDIEAVGLVVPGHVDAESGIATRSDNLGWRAAPLRDQVAARVGLPVAFGHDVRAGALAEARLGAAQGLRDVLVVPIGTGIAAGVVLDGRLLERPGPFGEIGHLDAGHTRPCVCGRIGCLEAIASAAAISRAYAEQNGHPATAAEVAARVGQGDPVAALIWQQAVEALARTLAPCVTLLAPDAVVIGGGLAGAGDLLLRPLRRALERLTPLEIDLRPAALGTLAGCTGAGLLALDLLGDAEAG</sequence>
<organism evidence="2 3">
    <name type="scientific">Nocardioides albertanoniae</name>
    <dbReference type="NCBI Taxonomy" id="1175486"/>
    <lineage>
        <taxon>Bacteria</taxon>
        <taxon>Bacillati</taxon>
        <taxon>Actinomycetota</taxon>
        <taxon>Actinomycetes</taxon>
        <taxon>Propionibacteriales</taxon>
        <taxon>Nocardioidaceae</taxon>
        <taxon>Nocardioides</taxon>
    </lineage>
</organism>
<dbReference type="Proteomes" id="UP000320209">
    <property type="component" value="Unassembled WGS sequence"/>
</dbReference>
<dbReference type="AlphaFoldDB" id="A0A543A336"/>
<dbReference type="RefSeq" id="WP_141779147.1">
    <property type="nucleotide sequence ID" value="NZ_VFOV01000001.1"/>
</dbReference>
<dbReference type="OrthoDB" id="8772678at2"/>
<dbReference type="Gene3D" id="3.30.420.40">
    <property type="match status" value="2"/>
</dbReference>